<dbReference type="AlphaFoldDB" id="A0A0F9RU67"/>
<evidence type="ECO:0000313" key="1">
    <source>
        <dbReference type="EMBL" id="KKN20763.1"/>
    </source>
</evidence>
<gene>
    <name evidence="1" type="ORF">LCGC14_0932290</name>
</gene>
<accession>A0A0F9RU67</accession>
<proteinExistence type="predicted"/>
<reference evidence="1" key="1">
    <citation type="journal article" date="2015" name="Nature">
        <title>Complex archaea that bridge the gap between prokaryotes and eukaryotes.</title>
        <authorList>
            <person name="Spang A."/>
            <person name="Saw J.H."/>
            <person name="Jorgensen S.L."/>
            <person name="Zaremba-Niedzwiedzka K."/>
            <person name="Martijn J."/>
            <person name="Lind A.E."/>
            <person name="van Eijk R."/>
            <person name="Schleper C."/>
            <person name="Guy L."/>
            <person name="Ettema T.J."/>
        </authorList>
    </citation>
    <scope>NUCLEOTIDE SEQUENCE</scope>
</reference>
<name>A0A0F9RU67_9ZZZZ</name>
<organism evidence="1">
    <name type="scientific">marine sediment metagenome</name>
    <dbReference type="NCBI Taxonomy" id="412755"/>
    <lineage>
        <taxon>unclassified sequences</taxon>
        <taxon>metagenomes</taxon>
        <taxon>ecological metagenomes</taxon>
    </lineage>
</organism>
<protein>
    <submittedName>
        <fullName evidence="1">Uncharacterized protein</fullName>
    </submittedName>
</protein>
<comment type="caution">
    <text evidence="1">The sequence shown here is derived from an EMBL/GenBank/DDBJ whole genome shotgun (WGS) entry which is preliminary data.</text>
</comment>
<sequence>MKCDRCESEMTGAYWTEVPDEEWCQLCNPCHDVWVYNQKRSSQPTENVGEQHTMTTPWIAGGAVEMAPSGVPSPRGRWIERAKVIGELVANKQKQYGRSVNKTGNVLRILYPDGVATHQYDDVLLTVRILDKLSRIAQRGVDGQDLGGESPYQDLCRYALLGLEKDET</sequence>
<dbReference type="EMBL" id="LAZR01003211">
    <property type="protein sequence ID" value="KKN20763.1"/>
    <property type="molecule type" value="Genomic_DNA"/>
</dbReference>